<dbReference type="GO" id="GO:0005829">
    <property type="term" value="C:cytosol"/>
    <property type="evidence" value="ECO:0007669"/>
    <property type="project" value="TreeGrafter"/>
</dbReference>
<dbReference type="SUPFAM" id="SSF51197">
    <property type="entry name" value="Clavaminate synthase-like"/>
    <property type="match status" value="1"/>
</dbReference>
<reference evidence="1" key="1">
    <citation type="journal article" date="2021" name="PeerJ">
        <title>Extensive microbial diversity within the chicken gut microbiome revealed by metagenomics and culture.</title>
        <authorList>
            <person name="Gilroy R."/>
            <person name="Ravi A."/>
            <person name="Getino M."/>
            <person name="Pursley I."/>
            <person name="Horton D.L."/>
            <person name="Alikhan N.F."/>
            <person name="Baker D."/>
            <person name="Gharbi K."/>
            <person name="Hall N."/>
            <person name="Watson M."/>
            <person name="Adriaenssens E.M."/>
            <person name="Foster-Nyarko E."/>
            <person name="Jarju S."/>
            <person name="Secka A."/>
            <person name="Antonio M."/>
            <person name="Oren A."/>
            <person name="Chaudhuri R.R."/>
            <person name="La Ragione R."/>
            <person name="Hildebrand F."/>
            <person name="Pallen M.J."/>
        </authorList>
    </citation>
    <scope>NUCLEOTIDE SEQUENCE</scope>
    <source>
        <strain evidence="1">CHK189-11263</strain>
    </source>
</reference>
<dbReference type="Proteomes" id="UP000824208">
    <property type="component" value="Unassembled WGS sequence"/>
</dbReference>
<name>A0A9D2MBB8_9FIRM</name>
<sequence>MVFDNVKNAALYYGLGDRFRTALEWMARTDTSNFHSGDKIEIDGDQIFARYFEVDTKSPEGALPEAHEHYADIQCLLEGEEAVGYALKDGRAPAKPYDPEADIAFWDVPFDTIRLKPGDFYIVWPEDLHAPRLAPEAPSRVRVLVVKVRVD</sequence>
<dbReference type="Pfam" id="PF04074">
    <property type="entry name" value="DUF386"/>
    <property type="match status" value="1"/>
</dbReference>
<reference evidence="1" key="2">
    <citation type="submission" date="2021-04" db="EMBL/GenBank/DDBJ databases">
        <authorList>
            <person name="Gilroy R."/>
        </authorList>
    </citation>
    <scope>NUCLEOTIDE SEQUENCE</scope>
    <source>
        <strain evidence="1">CHK189-11263</strain>
    </source>
</reference>
<evidence type="ECO:0000313" key="1">
    <source>
        <dbReference type="EMBL" id="HJB56508.1"/>
    </source>
</evidence>
<dbReference type="AlphaFoldDB" id="A0A9D2MBB8"/>
<proteinExistence type="predicted"/>
<dbReference type="Gene3D" id="2.60.120.370">
    <property type="entry name" value="YhcH/YjgK/YiaL"/>
    <property type="match status" value="1"/>
</dbReference>
<accession>A0A9D2MBB8</accession>
<dbReference type="PANTHER" id="PTHR34986">
    <property type="entry name" value="EVOLVED BETA-GALACTOSIDASE SUBUNIT BETA"/>
    <property type="match status" value="1"/>
</dbReference>
<comment type="caution">
    <text evidence="1">The sequence shown here is derived from an EMBL/GenBank/DDBJ whole genome shotgun (WGS) entry which is preliminary data.</text>
</comment>
<protein>
    <submittedName>
        <fullName evidence="1">YhcH/YjgK/YiaL family protein</fullName>
    </submittedName>
</protein>
<dbReference type="InterPro" id="IPR004375">
    <property type="entry name" value="NanQ/TabA/YiaL"/>
</dbReference>
<organism evidence="1 2">
    <name type="scientific">Candidatus Flavonifractor intestinipullorum</name>
    <dbReference type="NCBI Taxonomy" id="2838587"/>
    <lineage>
        <taxon>Bacteria</taxon>
        <taxon>Bacillati</taxon>
        <taxon>Bacillota</taxon>
        <taxon>Clostridia</taxon>
        <taxon>Eubacteriales</taxon>
        <taxon>Oscillospiraceae</taxon>
        <taxon>Flavonifractor</taxon>
    </lineage>
</organism>
<dbReference type="EMBL" id="DWYC01000035">
    <property type="protein sequence ID" value="HJB56508.1"/>
    <property type="molecule type" value="Genomic_DNA"/>
</dbReference>
<dbReference type="InterPro" id="IPR037012">
    <property type="entry name" value="NanQ/TabA/YiaL_sf"/>
</dbReference>
<gene>
    <name evidence="1" type="ORF">H9714_03050</name>
</gene>
<evidence type="ECO:0000313" key="2">
    <source>
        <dbReference type="Proteomes" id="UP000824208"/>
    </source>
</evidence>
<dbReference type="NCBIfam" id="TIGR00022">
    <property type="entry name" value="YhcH/YjgK/YiaL family protein"/>
    <property type="match status" value="1"/>
</dbReference>
<dbReference type="PANTHER" id="PTHR34986:SF1">
    <property type="entry name" value="PROTEIN YIAL"/>
    <property type="match status" value="1"/>
</dbReference>